<dbReference type="PANTHER" id="PTHR43236">
    <property type="entry name" value="ANTITOXIN HIGA1"/>
    <property type="match status" value="1"/>
</dbReference>
<dbReference type="AlphaFoldDB" id="F1ZCW8"/>
<reference evidence="3 4" key="1">
    <citation type="journal article" date="2012" name="J. Bacteriol.">
        <title>Draft Genome Sequence of Novosphingobium nitrogenifigens Y88T.</title>
        <authorList>
            <person name="Strabala T.J."/>
            <person name="Macdonald L."/>
            <person name="Liu V."/>
            <person name="Smit A.M."/>
        </authorList>
    </citation>
    <scope>NUCLEOTIDE SEQUENCE [LARGE SCALE GENOMIC DNA]</scope>
    <source>
        <strain evidence="3 4">DSM 19370</strain>
    </source>
</reference>
<dbReference type="HOGENOM" id="CLU_053651_1_1_5"/>
<dbReference type="CDD" id="cd00093">
    <property type="entry name" value="HTH_XRE"/>
    <property type="match status" value="1"/>
</dbReference>
<dbReference type="PROSITE" id="PS50943">
    <property type="entry name" value="HTH_CROC1"/>
    <property type="match status" value="1"/>
</dbReference>
<name>F1ZCW8_9SPHN</name>
<dbReference type="Proteomes" id="UP000004728">
    <property type="component" value="Unassembled WGS sequence"/>
</dbReference>
<accession>F1ZCW8</accession>
<dbReference type="eggNOG" id="COG2856">
    <property type="taxonomic scope" value="Bacteria"/>
</dbReference>
<dbReference type="GO" id="GO:0003677">
    <property type="term" value="F:DNA binding"/>
    <property type="evidence" value="ECO:0007669"/>
    <property type="project" value="InterPro"/>
</dbReference>
<dbReference type="InParanoid" id="F1ZCW8"/>
<dbReference type="InterPro" id="IPR052345">
    <property type="entry name" value="Rad_response_metalloprotease"/>
</dbReference>
<evidence type="ECO:0000313" key="4">
    <source>
        <dbReference type="Proteomes" id="UP000004728"/>
    </source>
</evidence>
<comment type="caution">
    <text evidence="3">The sequence shown here is derived from an EMBL/GenBank/DDBJ whole genome shotgun (WGS) entry which is preliminary data.</text>
</comment>
<dbReference type="eggNOG" id="COG1396">
    <property type="taxonomic scope" value="Bacteria"/>
</dbReference>
<keyword evidence="4" id="KW-1185">Reference proteome</keyword>
<dbReference type="InterPro" id="IPR001387">
    <property type="entry name" value="Cro/C1-type_HTH"/>
</dbReference>
<dbReference type="InterPro" id="IPR010982">
    <property type="entry name" value="Lambda_DNA-bd_dom_sf"/>
</dbReference>
<evidence type="ECO:0000313" key="3">
    <source>
        <dbReference type="EMBL" id="EGD57545.1"/>
    </source>
</evidence>
<feature type="domain" description="HTH cro/C1-type" evidence="2">
    <location>
        <begin position="13"/>
        <end position="67"/>
    </location>
</feature>
<dbReference type="SMART" id="SM00530">
    <property type="entry name" value="HTH_XRE"/>
    <property type="match status" value="1"/>
</dbReference>
<evidence type="ECO:0000256" key="1">
    <source>
        <dbReference type="ARBA" id="ARBA00007227"/>
    </source>
</evidence>
<dbReference type="SUPFAM" id="SSF47413">
    <property type="entry name" value="lambda repressor-like DNA-binding domains"/>
    <property type="match status" value="1"/>
</dbReference>
<dbReference type="OrthoDB" id="9794834at2"/>
<dbReference type="PANTHER" id="PTHR43236:SF1">
    <property type="entry name" value="BLL7220 PROTEIN"/>
    <property type="match status" value="1"/>
</dbReference>
<dbReference type="Pfam" id="PF06114">
    <property type="entry name" value="Peptidase_M78"/>
    <property type="match status" value="1"/>
</dbReference>
<dbReference type="Pfam" id="PF01381">
    <property type="entry name" value="HTH_3"/>
    <property type="match status" value="1"/>
</dbReference>
<protein>
    <submittedName>
        <fullName evidence="3">Conserved domain protein</fullName>
    </submittedName>
</protein>
<comment type="similarity">
    <text evidence="1">Belongs to the short-chain fatty acyl-CoA assimilation regulator (ScfR) family.</text>
</comment>
<organism evidence="3 4">
    <name type="scientific">Novosphingobium nitrogenifigens DSM 19370</name>
    <dbReference type="NCBI Taxonomy" id="983920"/>
    <lineage>
        <taxon>Bacteria</taxon>
        <taxon>Pseudomonadati</taxon>
        <taxon>Pseudomonadota</taxon>
        <taxon>Alphaproteobacteria</taxon>
        <taxon>Sphingomonadales</taxon>
        <taxon>Sphingomonadaceae</taxon>
        <taxon>Novosphingobium</taxon>
    </lineage>
</organism>
<evidence type="ECO:0000259" key="2">
    <source>
        <dbReference type="PROSITE" id="PS50943"/>
    </source>
</evidence>
<dbReference type="Gene3D" id="1.10.10.2910">
    <property type="match status" value="1"/>
</dbReference>
<dbReference type="RefSeq" id="WP_008071209.1">
    <property type="nucleotide sequence ID" value="NZ_AQWK01000023.1"/>
</dbReference>
<sequence length="395" mass="44896">MSIIAQGFVGARLTEARKARGISATDLADMVGVSVQSISKYENDRQSPKLDVVHNLAATLKFPHDYFLRPTPERDERPIFWRARLSAPPLARDRAEVRLEWMKELVDYLASFFELPALNIPGIEFSEDSFGSSDFVERVAQEIREFWDIRPGPMPDTVELLENNGILVSRIHVRADKLDAFSQWSDRFGIPFVVLSRDKASACRQRFDVLHELVHLVCHANIPQRRLNDRAFYKAVEKQADQIASAMLLPEADFTGELYAPSLDGFLTLKERWGASVGAMIMRSKQLDLIDDDDARRLWINYNRRGWRTGEPLDGKLEVEEPQLIRRSFEMLIEEGVQSASQILKALPLPVSDLEELADLEPGTLSGNSDRRSAPVLKDEFRQQSNVVSIFGDKE</sequence>
<dbReference type="STRING" id="983920.Y88_3857"/>
<dbReference type="EMBL" id="AEWJ01000063">
    <property type="protein sequence ID" value="EGD57545.1"/>
    <property type="molecule type" value="Genomic_DNA"/>
</dbReference>
<proteinExistence type="inferred from homology"/>
<dbReference type="Gene3D" id="1.10.260.40">
    <property type="entry name" value="lambda repressor-like DNA-binding domains"/>
    <property type="match status" value="1"/>
</dbReference>
<gene>
    <name evidence="3" type="ORF">Y88_3857</name>
</gene>
<dbReference type="InterPro" id="IPR010359">
    <property type="entry name" value="IrrE_HExxH"/>
</dbReference>